<feature type="region of interest" description="Disordered" evidence="1">
    <location>
        <begin position="128"/>
        <end position="156"/>
    </location>
</feature>
<keyword evidence="2" id="KW-1185">Reference proteome</keyword>
<dbReference type="WBParaSite" id="PTRK_0000078700.1">
    <property type="protein sequence ID" value="PTRK_0000078700.1"/>
    <property type="gene ID" value="PTRK_0000078700"/>
</dbReference>
<dbReference type="Proteomes" id="UP000038045">
    <property type="component" value="Unplaced"/>
</dbReference>
<dbReference type="AlphaFoldDB" id="A0A0N4Z1P1"/>
<evidence type="ECO:0000313" key="3">
    <source>
        <dbReference type="WBParaSite" id="PTRK_0000078700.1"/>
    </source>
</evidence>
<sequence length="499" mass="56744">MNICTESTTVSLTPSLSPDTISNTNSSNTHTPSYSEYSISPERELTFEDIKNKVDLESLSNNEESNNVKTNLSDDNDLIGIGIILANEFLAEKFCTTREFSSVIEILRTHFKVFKRDRPILKAIRKNTKGNKENSPENVLNKSLMNSPNTSLNTSSTSVNHRLFKNKFWGICKDIGFNEKVPLCEGSVTTKVTKDKRRPGETISKYRCTKCYREQSQQKPLISFKDGKVHHDSSITPTPELTPSPDPIIQEKKGTYEKIGYRECLYIMWSFSIMTPVESCSLFGKSMGFWIEKEDYITWYNALKNMIIKVSNDAPKIGNRNTEVIILAHPFNLITEKININLEGPNIYREIMGSSYSKTEYGIIITIYDEKNKKCHMKHFMGGENLEEYLKKHIEVGSKLIMDENLALACIQLISKDNSFTYQITSGINNKSDLSLDVFKQHIAAININIQSEGIVKSNYNQYINGCLSTIAFFYNETQMKSNFGFTNLLGKFNSSLKI</sequence>
<evidence type="ECO:0000256" key="1">
    <source>
        <dbReference type="SAM" id="MobiDB-lite"/>
    </source>
</evidence>
<organism evidence="2 3">
    <name type="scientific">Parastrongyloides trichosuri</name>
    <name type="common">Possum-specific nematode worm</name>
    <dbReference type="NCBI Taxonomy" id="131310"/>
    <lineage>
        <taxon>Eukaryota</taxon>
        <taxon>Metazoa</taxon>
        <taxon>Ecdysozoa</taxon>
        <taxon>Nematoda</taxon>
        <taxon>Chromadorea</taxon>
        <taxon>Rhabditida</taxon>
        <taxon>Tylenchina</taxon>
        <taxon>Panagrolaimomorpha</taxon>
        <taxon>Strongyloidoidea</taxon>
        <taxon>Strongyloididae</taxon>
        <taxon>Parastrongyloides</taxon>
    </lineage>
</organism>
<protein>
    <submittedName>
        <fullName evidence="3">DDE_Tnp_IS1595 domain-containing protein</fullName>
    </submittedName>
</protein>
<reference evidence="3" key="1">
    <citation type="submission" date="2017-02" db="UniProtKB">
        <authorList>
            <consortium name="WormBaseParasite"/>
        </authorList>
    </citation>
    <scope>IDENTIFICATION</scope>
</reference>
<name>A0A0N4Z1P1_PARTI</name>
<proteinExistence type="predicted"/>
<evidence type="ECO:0000313" key="2">
    <source>
        <dbReference type="Proteomes" id="UP000038045"/>
    </source>
</evidence>
<feature type="compositionally biased region" description="Low complexity" evidence="1">
    <location>
        <begin position="143"/>
        <end position="156"/>
    </location>
</feature>
<feature type="compositionally biased region" description="Low complexity" evidence="1">
    <location>
        <begin position="14"/>
        <end position="35"/>
    </location>
</feature>
<feature type="region of interest" description="Disordered" evidence="1">
    <location>
        <begin position="14"/>
        <end position="38"/>
    </location>
</feature>
<accession>A0A0N4Z1P1</accession>